<evidence type="ECO:0000256" key="8">
    <source>
        <dbReference type="ARBA" id="ARBA00022840"/>
    </source>
</evidence>
<comment type="caution">
    <text evidence="19">The sequence shown here is derived from an EMBL/GenBank/DDBJ whole genome shotgun (WGS) entry which is preliminary data.</text>
</comment>
<evidence type="ECO:0000256" key="14">
    <source>
        <dbReference type="NCBIfam" id="TIGR01082"/>
    </source>
</evidence>
<keyword evidence="4" id="KW-0963">Cytoplasm</keyword>
<feature type="domain" description="Mur ligase N-terminal catalytic" evidence="16">
    <location>
        <begin position="13"/>
        <end position="113"/>
    </location>
</feature>
<feature type="domain" description="Mur ligase central" evidence="18">
    <location>
        <begin position="120"/>
        <end position="292"/>
    </location>
</feature>
<reference evidence="20" key="1">
    <citation type="journal article" date="2015" name="Genome Announc.">
        <title>Draft Genome Sequence of an Anaerobic Ammonium-Oxidizing Bacterium, "Candidatus Brocadia sinica".</title>
        <authorList>
            <person name="Oshiki M."/>
            <person name="Shinyako-Hata K."/>
            <person name="Satoh H."/>
            <person name="Okabe S."/>
        </authorList>
    </citation>
    <scope>NUCLEOTIDE SEQUENCE [LARGE SCALE GENOMIC DNA]</scope>
    <source>
        <strain evidence="20">JPN1</strain>
    </source>
</reference>
<dbReference type="InterPro" id="IPR036565">
    <property type="entry name" value="Mur-like_cat_sf"/>
</dbReference>
<dbReference type="Gene3D" id="3.40.50.720">
    <property type="entry name" value="NAD(P)-binding Rossmann-like Domain"/>
    <property type="match status" value="1"/>
</dbReference>
<dbReference type="SUPFAM" id="SSF51984">
    <property type="entry name" value="MurCD N-terminal domain"/>
    <property type="match status" value="1"/>
</dbReference>
<dbReference type="RefSeq" id="WP_052564964.1">
    <property type="nucleotide sequence ID" value="NZ_BAFN01000001.1"/>
</dbReference>
<comment type="pathway">
    <text evidence="2">Cell wall biogenesis; peptidoglycan biosynthesis.</text>
</comment>
<accession>A0ABQ0K2R0</accession>
<dbReference type="InterPro" id="IPR018109">
    <property type="entry name" value="Folylpolyglutamate_synth_CS"/>
</dbReference>
<evidence type="ECO:0000259" key="16">
    <source>
        <dbReference type="Pfam" id="PF01225"/>
    </source>
</evidence>
<organism evidence="19 20">
    <name type="scientific">Candidatus Brocadia sinica JPN1</name>
    <dbReference type="NCBI Taxonomy" id="1197129"/>
    <lineage>
        <taxon>Bacteria</taxon>
        <taxon>Pseudomonadati</taxon>
        <taxon>Planctomycetota</taxon>
        <taxon>Candidatus Brocadiia</taxon>
        <taxon>Candidatus Brocadiales</taxon>
        <taxon>Candidatus Brocadiaceae</taxon>
        <taxon>Candidatus Brocadia</taxon>
    </lineage>
</organism>
<evidence type="ECO:0000313" key="20">
    <source>
        <dbReference type="Proteomes" id="UP000032309"/>
    </source>
</evidence>
<keyword evidence="9" id="KW-0133">Cell shape</keyword>
<keyword evidence="12" id="KW-0961">Cell wall biogenesis/degradation</keyword>
<keyword evidence="8" id="KW-0067">ATP-binding</keyword>
<dbReference type="PANTHER" id="PTHR43445">
    <property type="entry name" value="UDP-N-ACETYLMURAMATE--L-ALANINE LIGASE-RELATED"/>
    <property type="match status" value="1"/>
</dbReference>
<evidence type="ECO:0000256" key="3">
    <source>
        <dbReference type="ARBA" id="ARBA00012211"/>
    </source>
</evidence>
<evidence type="ECO:0000256" key="12">
    <source>
        <dbReference type="ARBA" id="ARBA00023316"/>
    </source>
</evidence>
<keyword evidence="15" id="KW-0812">Transmembrane</keyword>
<dbReference type="NCBIfam" id="TIGR01082">
    <property type="entry name" value="murC"/>
    <property type="match status" value="1"/>
</dbReference>
<keyword evidence="10" id="KW-0573">Peptidoglycan synthesis</keyword>
<feature type="transmembrane region" description="Helical" evidence="15">
    <location>
        <begin position="12"/>
        <end position="30"/>
    </location>
</feature>
<dbReference type="Gene3D" id="3.40.1190.10">
    <property type="entry name" value="Mur-like, catalytic domain"/>
    <property type="match status" value="1"/>
</dbReference>
<dbReference type="PANTHER" id="PTHR43445:SF3">
    <property type="entry name" value="UDP-N-ACETYLMURAMATE--L-ALANINE LIGASE"/>
    <property type="match status" value="1"/>
</dbReference>
<dbReference type="GO" id="GO:0016874">
    <property type="term" value="F:ligase activity"/>
    <property type="evidence" value="ECO:0007669"/>
    <property type="project" value="UniProtKB-KW"/>
</dbReference>
<evidence type="ECO:0000256" key="5">
    <source>
        <dbReference type="ARBA" id="ARBA00022598"/>
    </source>
</evidence>
<evidence type="ECO:0000256" key="9">
    <source>
        <dbReference type="ARBA" id="ARBA00022960"/>
    </source>
</evidence>
<dbReference type="InterPro" id="IPR036615">
    <property type="entry name" value="Mur_ligase_C_dom_sf"/>
</dbReference>
<sequence>MKENCRDFKKFSYHFVGVGGIGMSAIAQVLREKGHIVSGSDRNYDKNITDDVFSKLFTQGISLHPQDGSGVKENTDCVVVSSAIEEDNPDIKKARLFYKKITKRADLLAEMFNPGYGIAIGGTNGKTTVSCMVGYILDYAGLSPTIIVGGCIKNFANNSRLGNAKTGDSDIISIEADESDGSIALYTPRVSVITNISKDHKTIEEISKMFITLSQNTGERLILNADCPYLKMIDFQHKDIVTYGLNNNASICAKNIAYKSFQSTFTVDDQSFEINLPGSYNVSNALAAIAVARSLGISDSKTAAALREFRGVQRRMDIIGEINGIKIIDDYAHNPEKVKAAIHAVKLGCKRVIAIFQPHGYSPTNFMKEEFIDAFTKVLSPNDILFMPEIFYAGGTASKNISSADIVKRISKGDKNAFFIERRDDIIPFIDKQVSAGDCILVMGARDNTLTEFCQKIFQSLVRLSEF</sequence>
<evidence type="ECO:0000259" key="17">
    <source>
        <dbReference type="Pfam" id="PF02875"/>
    </source>
</evidence>
<keyword evidence="6" id="KW-0132">Cell division</keyword>
<dbReference type="InterPro" id="IPR013221">
    <property type="entry name" value="Mur_ligase_cen"/>
</dbReference>
<keyword evidence="11" id="KW-0131">Cell cycle</keyword>
<dbReference type="InterPro" id="IPR004101">
    <property type="entry name" value="Mur_ligase_C"/>
</dbReference>
<proteinExistence type="predicted"/>
<keyword evidence="7" id="KW-0547">Nucleotide-binding</keyword>
<evidence type="ECO:0000256" key="11">
    <source>
        <dbReference type="ARBA" id="ARBA00023306"/>
    </source>
</evidence>
<keyword evidence="15" id="KW-0472">Membrane</keyword>
<keyword evidence="15" id="KW-1133">Transmembrane helix</keyword>
<comment type="subcellular location">
    <subcellularLocation>
        <location evidence="1">Cytoplasm</location>
    </subcellularLocation>
</comment>
<evidence type="ECO:0000256" key="7">
    <source>
        <dbReference type="ARBA" id="ARBA00022741"/>
    </source>
</evidence>
<dbReference type="PROSITE" id="PS01011">
    <property type="entry name" value="FOLYLPOLYGLU_SYNT_1"/>
    <property type="match status" value="1"/>
</dbReference>
<keyword evidence="20" id="KW-1185">Reference proteome</keyword>
<evidence type="ECO:0000256" key="13">
    <source>
        <dbReference type="ARBA" id="ARBA00047833"/>
    </source>
</evidence>
<feature type="domain" description="Mur ligase C-terminal" evidence="17">
    <location>
        <begin position="314"/>
        <end position="446"/>
    </location>
</feature>
<evidence type="ECO:0000256" key="1">
    <source>
        <dbReference type="ARBA" id="ARBA00004496"/>
    </source>
</evidence>
<evidence type="ECO:0000256" key="10">
    <source>
        <dbReference type="ARBA" id="ARBA00022984"/>
    </source>
</evidence>
<name>A0ABQ0K2R0_9BACT</name>
<dbReference type="InterPro" id="IPR000713">
    <property type="entry name" value="Mur_ligase_N"/>
</dbReference>
<dbReference type="EMBL" id="BAFN01000001">
    <property type="protein sequence ID" value="GAN35025.1"/>
    <property type="molecule type" value="Genomic_DNA"/>
</dbReference>
<dbReference type="Pfam" id="PF08245">
    <property type="entry name" value="Mur_ligase_M"/>
    <property type="match status" value="1"/>
</dbReference>
<dbReference type="Pfam" id="PF02875">
    <property type="entry name" value="Mur_ligase_C"/>
    <property type="match status" value="1"/>
</dbReference>
<evidence type="ECO:0000256" key="4">
    <source>
        <dbReference type="ARBA" id="ARBA00022490"/>
    </source>
</evidence>
<dbReference type="InterPro" id="IPR050061">
    <property type="entry name" value="MurCDEF_pg_biosynth"/>
</dbReference>
<evidence type="ECO:0000313" key="19">
    <source>
        <dbReference type="EMBL" id="GAN35025.1"/>
    </source>
</evidence>
<evidence type="ECO:0000256" key="2">
    <source>
        <dbReference type="ARBA" id="ARBA00004752"/>
    </source>
</evidence>
<dbReference type="EC" id="6.3.2.8" evidence="3 14"/>
<evidence type="ECO:0000256" key="6">
    <source>
        <dbReference type="ARBA" id="ARBA00022618"/>
    </source>
</evidence>
<dbReference type="Gene3D" id="3.90.190.20">
    <property type="entry name" value="Mur ligase, C-terminal domain"/>
    <property type="match status" value="1"/>
</dbReference>
<dbReference type="Proteomes" id="UP000032309">
    <property type="component" value="Unassembled WGS sequence"/>
</dbReference>
<evidence type="ECO:0000256" key="15">
    <source>
        <dbReference type="SAM" id="Phobius"/>
    </source>
</evidence>
<dbReference type="Pfam" id="PF01225">
    <property type="entry name" value="Mur_ligase"/>
    <property type="match status" value="1"/>
</dbReference>
<dbReference type="SUPFAM" id="SSF53244">
    <property type="entry name" value="MurD-like peptide ligases, peptide-binding domain"/>
    <property type="match status" value="1"/>
</dbReference>
<dbReference type="InterPro" id="IPR005758">
    <property type="entry name" value="UDP-N-AcMur_Ala_ligase_MurC"/>
</dbReference>
<gene>
    <name evidence="19" type="ORF">BROSI_A3571</name>
</gene>
<evidence type="ECO:0000259" key="18">
    <source>
        <dbReference type="Pfam" id="PF08245"/>
    </source>
</evidence>
<dbReference type="SUPFAM" id="SSF53623">
    <property type="entry name" value="MurD-like peptide ligases, catalytic domain"/>
    <property type="match status" value="1"/>
</dbReference>
<protein>
    <recommendedName>
        <fullName evidence="3 14">UDP-N-acetylmuramate--L-alanine ligase</fullName>
        <ecNumber evidence="3 14">6.3.2.8</ecNumber>
    </recommendedName>
</protein>
<comment type="catalytic activity">
    <reaction evidence="13">
        <text>UDP-N-acetyl-alpha-D-muramate + L-alanine + ATP = UDP-N-acetyl-alpha-D-muramoyl-L-alanine + ADP + phosphate + H(+)</text>
        <dbReference type="Rhea" id="RHEA:23372"/>
        <dbReference type="ChEBI" id="CHEBI:15378"/>
        <dbReference type="ChEBI" id="CHEBI:30616"/>
        <dbReference type="ChEBI" id="CHEBI:43474"/>
        <dbReference type="ChEBI" id="CHEBI:57972"/>
        <dbReference type="ChEBI" id="CHEBI:70757"/>
        <dbReference type="ChEBI" id="CHEBI:83898"/>
        <dbReference type="ChEBI" id="CHEBI:456216"/>
        <dbReference type="EC" id="6.3.2.8"/>
    </reaction>
</comment>
<keyword evidence="5 19" id="KW-0436">Ligase</keyword>